<reference evidence="11 12" key="1">
    <citation type="submission" date="2020-09" db="EMBL/GenBank/DDBJ databases">
        <authorList>
            <person name="Ashkenazy H."/>
        </authorList>
    </citation>
    <scope>NUCLEOTIDE SEQUENCE [LARGE SCALE GENOMIC DNA]</scope>
    <source>
        <strain evidence="12">cv. Cdm-0</strain>
    </source>
</reference>
<keyword evidence="2" id="KW-0378">Hydrolase</keyword>
<evidence type="ECO:0000256" key="8">
    <source>
        <dbReference type="SAM" id="Phobius"/>
    </source>
</evidence>
<dbReference type="GO" id="GO:0052847">
    <property type="term" value="F:inositol-1,5-bisdiphosphate-2,3,4,6-tetrakisphosphate 5-diphosphatase activity"/>
    <property type="evidence" value="ECO:0007669"/>
    <property type="project" value="UniProtKB-ARBA"/>
</dbReference>
<evidence type="ECO:0000256" key="7">
    <source>
        <dbReference type="ARBA" id="ARBA00048424"/>
    </source>
</evidence>
<dbReference type="GO" id="GO:0016791">
    <property type="term" value="F:phosphatase activity"/>
    <property type="evidence" value="ECO:0007669"/>
    <property type="project" value="InterPro"/>
</dbReference>
<comment type="catalytic activity">
    <reaction evidence="4">
        <text>5-diphospho-1D-myo-inositol 1,2,3,4,6-pentakisphosphate + H2O = 1D-myo-inositol hexakisphosphate + phosphate + H(+)</text>
        <dbReference type="Rhea" id="RHEA:22384"/>
        <dbReference type="ChEBI" id="CHEBI:15377"/>
        <dbReference type="ChEBI" id="CHEBI:15378"/>
        <dbReference type="ChEBI" id="CHEBI:43474"/>
        <dbReference type="ChEBI" id="CHEBI:58130"/>
        <dbReference type="ChEBI" id="CHEBI:58628"/>
        <dbReference type="EC" id="3.6.1.52"/>
    </reaction>
    <physiologicalReaction direction="left-to-right" evidence="4">
        <dbReference type="Rhea" id="RHEA:22385"/>
    </physiologicalReaction>
</comment>
<dbReference type="PANTHER" id="PTHR31126:SF48">
    <property type="entry name" value="INOSITOL PHOSPHATASE SIW14"/>
    <property type="match status" value="1"/>
</dbReference>
<dbReference type="PANTHER" id="PTHR31126">
    <property type="entry name" value="TYROSINE-PROTEIN PHOSPHATASE"/>
    <property type="match status" value="1"/>
</dbReference>
<dbReference type="Pfam" id="PF03162">
    <property type="entry name" value="Y_phosphatase2"/>
    <property type="match status" value="1"/>
</dbReference>
<dbReference type="InterPro" id="IPR020422">
    <property type="entry name" value="TYR_PHOSPHATASE_DUAL_dom"/>
</dbReference>
<dbReference type="InterPro" id="IPR000387">
    <property type="entry name" value="Tyr_Pase_dom"/>
</dbReference>
<comment type="similarity">
    <text evidence="3">Belongs to the protein-tyrosine phosphatase family. Atypical dual-specificity phosphatase Siw14-like subfamily.</text>
</comment>
<evidence type="ECO:0000256" key="1">
    <source>
        <dbReference type="ARBA" id="ARBA00012527"/>
    </source>
</evidence>
<organism evidence="11 12">
    <name type="scientific">Arabidopsis thaliana</name>
    <name type="common">Mouse-ear cress</name>
    <dbReference type="NCBI Taxonomy" id="3702"/>
    <lineage>
        <taxon>Eukaryota</taxon>
        <taxon>Viridiplantae</taxon>
        <taxon>Streptophyta</taxon>
        <taxon>Embryophyta</taxon>
        <taxon>Tracheophyta</taxon>
        <taxon>Spermatophyta</taxon>
        <taxon>Magnoliopsida</taxon>
        <taxon>eudicotyledons</taxon>
        <taxon>Gunneridae</taxon>
        <taxon>Pentapetalae</taxon>
        <taxon>rosids</taxon>
        <taxon>malvids</taxon>
        <taxon>Brassicales</taxon>
        <taxon>Brassicaceae</taxon>
        <taxon>Camelineae</taxon>
        <taxon>Arabidopsis</taxon>
    </lineage>
</organism>
<accession>A0A7G2DSW2</accession>
<dbReference type="Proteomes" id="UP000516314">
    <property type="component" value="Chromosome 1"/>
</dbReference>
<feature type="transmembrane region" description="Helical" evidence="8">
    <location>
        <begin position="498"/>
        <end position="518"/>
    </location>
</feature>
<comment type="catalytic activity">
    <reaction evidence="5">
        <text>3,5-bis(diphospho)-1D-myo-inositol 1,2,4,6-tetrakisphosphate + H2O = 3-diphospho-1D-myo-inositol 1,2,4,5,6-pentakisphosphate + phosphate + 2 H(+)</text>
        <dbReference type="Rhea" id="RHEA:56312"/>
        <dbReference type="ChEBI" id="CHEBI:15377"/>
        <dbReference type="ChEBI" id="CHEBI:15378"/>
        <dbReference type="ChEBI" id="CHEBI:43474"/>
        <dbReference type="ChEBI" id="CHEBI:140372"/>
        <dbReference type="ChEBI" id="CHEBI:140374"/>
        <dbReference type="EC" id="3.6.1.52"/>
    </reaction>
    <physiologicalReaction direction="left-to-right" evidence="5">
        <dbReference type="Rhea" id="RHEA:56313"/>
    </physiologicalReaction>
</comment>
<dbReference type="PRINTS" id="PR01911">
    <property type="entry name" value="PFDSPHPHTASE"/>
</dbReference>
<keyword evidence="8" id="KW-1133">Transmembrane helix</keyword>
<dbReference type="PROSITE" id="PS50054">
    <property type="entry name" value="TYR_PHOSPHATASE_DUAL"/>
    <property type="match status" value="1"/>
</dbReference>
<evidence type="ECO:0000256" key="2">
    <source>
        <dbReference type="ARBA" id="ARBA00022801"/>
    </source>
</evidence>
<evidence type="ECO:0000313" key="12">
    <source>
        <dbReference type="Proteomes" id="UP000516314"/>
    </source>
</evidence>
<dbReference type="PROSITE" id="PS50056">
    <property type="entry name" value="TYR_PHOSPHATASE_2"/>
    <property type="match status" value="1"/>
</dbReference>
<dbReference type="InterPro" id="IPR029021">
    <property type="entry name" value="Prot-tyrosine_phosphatase-like"/>
</dbReference>
<dbReference type="EC" id="3.6.1.52" evidence="1"/>
<feature type="transmembrane region" description="Helical" evidence="8">
    <location>
        <begin position="473"/>
        <end position="492"/>
    </location>
</feature>
<proteinExistence type="inferred from homology"/>
<evidence type="ECO:0000259" key="9">
    <source>
        <dbReference type="PROSITE" id="PS50054"/>
    </source>
</evidence>
<evidence type="ECO:0000256" key="3">
    <source>
        <dbReference type="ARBA" id="ARBA00044949"/>
    </source>
</evidence>
<keyword evidence="8" id="KW-0812">Transmembrane</keyword>
<keyword evidence="8" id="KW-0472">Membrane</keyword>
<evidence type="ECO:0000313" key="11">
    <source>
        <dbReference type="EMBL" id="CAD5311773.1"/>
    </source>
</evidence>
<comment type="catalytic activity">
    <reaction evidence="6">
        <text>1,5-bis(diphospho)-1D-myo-inositol 2,3,4,6-tetrakisphosphate + H2O = 1-diphospho-1D-myo-inositol 2,3,4,5,6-pentakisphosphate + phosphate + 2 H(+)</text>
        <dbReference type="Rhea" id="RHEA:79699"/>
        <dbReference type="ChEBI" id="CHEBI:15377"/>
        <dbReference type="ChEBI" id="CHEBI:15378"/>
        <dbReference type="ChEBI" id="CHEBI:43474"/>
        <dbReference type="ChEBI" id="CHEBI:74946"/>
        <dbReference type="ChEBI" id="CHEBI:77983"/>
        <dbReference type="EC" id="3.6.1.52"/>
    </reaction>
    <physiologicalReaction direction="left-to-right" evidence="6">
        <dbReference type="Rhea" id="RHEA:79700"/>
    </physiologicalReaction>
</comment>
<dbReference type="Gene3D" id="3.90.190.10">
    <property type="entry name" value="Protein tyrosine phosphatase superfamily"/>
    <property type="match status" value="1"/>
</dbReference>
<protein>
    <recommendedName>
        <fullName evidence="1">diphosphoinositol-polyphosphate diphosphatase</fullName>
        <ecNumber evidence="1">3.6.1.52</ecNumber>
    </recommendedName>
</protein>
<feature type="domain" description="Tyrosine specific protein phosphatases" evidence="10">
    <location>
        <begin position="164"/>
        <end position="200"/>
    </location>
</feature>
<dbReference type="InterPro" id="IPR016130">
    <property type="entry name" value="Tyr_Pase_AS"/>
</dbReference>
<dbReference type="EMBL" id="LR881466">
    <property type="protein sequence ID" value="CAD5311773.1"/>
    <property type="molecule type" value="Genomic_DNA"/>
</dbReference>
<name>A0A7G2DSW2_ARATH</name>
<comment type="catalytic activity">
    <reaction evidence="7">
        <text>6-diphospho-1D-myo-inositol pentakisphosphate + H2O = 1D-myo-inositol hexakisphosphate + phosphate + H(+)</text>
        <dbReference type="Rhea" id="RHEA:79703"/>
        <dbReference type="ChEBI" id="CHEBI:15377"/>
        <dbReference type="ChEBI" id="CHEBI:15378"/>
        <dbReference type="ChEBI" id="CHEBI:43474"/>
        <dbReference type="ChEBI" id="CHEBI:58130"/>
        <dbReference type="ChEBI" id="CHEBI:230534"/>
        <dbReference type="EC" id="3.6.1.52"/>
    </reaction>
    <physiologicalReaction direction="left-to-right" evidence="7">
        <dbReference type="Rhea" id="RHEA:79704"/>
    </physiologicalReaction>
</comment>
<evidence type="ECO:0000259" key="10">
    <source>
        <dbReference type="PROSITE" id="PS50056"/>
    </source>
</evidence>
<sequence>MKLVEKTTTTEQDNGEDFCRTIIEVSEVNRNVFQAPGGEADPFRVVSGEELNLIPPLNFSMVDNGIFRSGFPDSANFSFLQTLGLRSIIYLCPEPYPESNLQFLKSNGIRLFQFGIEGNKCVPDLDNEISLHLWSSKHQKQVAIILSPHRIHLFPVDSTPRIVDSLYHKIRMALKVLLDEKNHPVLIHCKRGKHRTGCLVGCLRKLQKWCLTSIFDEYQRFAAAKARVSDQRFMEIFDVSSFSHIPMSFSCSISMTPILQQHAKRILACGYKSSLFRSYATLWSPEASQTLLIRASRYMGKEKVCTLFQKDYAARLYLIETLLGLEEADKFFKSIPSNMIDYSTLLTSYARSDDVKPDNVTANTVLKADVKAIKMFMRMWVDEEGIKLERDRIVEMAKVYVRVCLEMYGNVVWNARELLQTLWDDFKKCEEVYRTAVISLSKLDDVEGAEDIYGEGEKKEQNVREQVTKKAMMLLHVLNLLLILITLSLPFFVCPPNLSIPLVVLSVILTHISITRLLRFVFF</sequence>
<evidence type="ECO:0000256" key="5">
    <source>
        <dbReference type="ARBA" id="ARBA00047562"/>
    </source>
</evidence>
<evidence type="ECO:0000256" key="4">
    <source>
        <dbReference type="ARBA" id="ARBA00047342"/>
    </source>
</evidence>
<dbReference type="InterPro" id="IPR020428">
    <property type="entry name" value="PFA-DSPs"/>
</dbReference>
<dbReference type="CDD" id="cd14528">
    <property type="entry name" value="PFA-DSP_Siw14"/>
    <property type="match status" value="1"/>
</dbReference>
<dbReference type="SUPFAM" id="SSF52799">
    <property type="entry name" value="(Phosphotyrosine protein) phosphatases II"/>
    <property type="match status" value="1"/>
</dbReference>
<dbReference type="InterPro" id="IPR004861">
    <property type="entry name" value="Siw14-like"/>
</dbReference>
<feature type="domain" description="Tyrosine-protein phosphatase" evidence="9">
    <location>
        <begin position="58"/>
        <end position="248"/>
    </location>
</feature>
<dbReference type="PROSITE" id="PS00383">
    <property type="entry name" value="TYR_PHOSPHATASE_1"/>
    <property type="match status" value="1"/>
</dbReference>
<dbReference type="AlphaFoldDB" id="A0A7G2DSW2"/>
<evidence type="ECO:0000256" key="6">
    <source>
        <dbReference type="ARBA" id="ARBA00047927"/>
    </source>
</evidence>
<dbReference type="GO" id="GO:0052845">
    <property type="term" value="F:inositol-5-diphosphate-1,2,3,4,6-pentakisphosphate diphosphatase activity"/>
    <property type="evidence" value="ECO:0007669"/>
    <property type="project" value="UniProtKB-ARBA"/>
</dbReference>
<gene>
    <name evidence="11" type="ORF">AT9943_LOCUS364</name>
</gene>